<dbReference type="CDD" id="cd01324">
    <property type="entry name" value="cbb3_Oxidase_CcoQ"/>
    <property type="match status" value="1"/>
</dbReference>
<evidence type="ECO:0000313" key="7">
    <source>
        <dbReference type="Proteomes" id="UP000263957"/>
    </source>
</evidence>
<dbReference type="OrthoDB" id="7173870at2"/>
<dbReference type="PATRIC" id="fig|1280948.3.peg.1364"/>
<keyword evidence="5" id="KW-1185">Reference proteome</keyword>
<reference evidence="6 7" key="2">
    <citation type="journal article" date="2018" name="Nat. Biotechnol.">
        <title>A standardized bacterial taxonomy based on genome phylogeny substantially revises the tree of life.</title>
        <authorList>
            <person name="Parks D.H."/>
            <person name="Chuvochina M."/>
            <person name="Waite D.W."/>
            <person name="Rinke C."/>
            <person name="Skarshewski A."/>
            <person name="Chaumeil P.A."/>
            <person name="Hugenholtz P."/>
        </authorList>
    </citation>
    <scope>NUCLEOTIDE SEQUENCE [LARGE SCALE GENOMIC DNA]</scope>
    <source>
        <strain evidence="3">UBA10378</strain>
        <strain evidence="2">UBA8557</strain>
    </source>
</reference>
<dbReference type="AlphaFoldDB" id="A0A059E4J2"/>
<dbReference type="EMBL" id="DOGS01000036">
    <property type="protein sequence ID" value="HBQ47576.1"/>
    <property type="molecule type" value="Genomic_DNA"/>
</dbReference>
<evidence type="ECO:0000313" key="5">
    <source>
        <dbReference type="Proteomes" id="UP000024547"/>
    </source>
</evidence>
<proteinExistence type="predicted"/>
<evidence type="ECO:0000313" key="6">
    <source>
        <dbReference type="Proteomes" id="UP000259173"/>
    </source>
</evidence>
<accession>A0A059E4J2</accession>
<gene>
    <name evidence="2" type="ORF">DCG65_10950</name>
    <name evidence="3" type="ORF">DD728_01605</name>
    <name evidence="4" type="ORF">HY36_15655</name>
</gene>
<dbReference type="EMBL" id="AWFH01000009">
    <property type="protein sequence ID" value="KCZ62500.1"/>
    <property type="molecule type" value="Genomic_DNA"/>
</dbReference>
<evidence type="ECO:0000313" key="4">
    <source>
        <dbReference type="EMBL" id="KCZ62500.1"/>
    </source>
</evidence>
<organism evidence="4 5">
    <name type="scientific">Hyphomonas atlantica</name>
    <dbReference type="NCBI Taxonomy" id="1280948"/>
    <lineage>
        <taxon>Bacteria</taxon>
        <taxon>Pseudomonadati</taxon>
        <taxon>Pseudomonadota</taxon>
        <taxon>Alphaproteobacteria</taxon>
        <taxon>Hyphomonadales</taxon>
        <taxon>Hyphomonadaceae</taxon>
        <taxon>Hyphomonas</taxon>
    </lineage>
</organism>
<dbReference type="RefSeq" id="WP_035550252.1">
    <property type="nucleotide sequence ID" value="NZ_AWFH01000009.1"/>
</dbReference>
<keyword evidence="1" id="KW-0472">Membrane</keyword>
<keyword evidence="1" id="KW-1133">Transmembrane helix</keyword>
<evidence type="ECO:0000256" key="1">
    <source>
        <dbReference type="SAM" id="Phobius"/>
    </source>
</evidence>
<dbReference type="InterPro" id="IPR008621">
    <property type="entry name" value="Cbb3-typ_cyt_oxidase_comp"/>
</dbReference>
<feature type="transmembrane region" description="Helical" evidence="1">
    <location>
        <begin position="12"/>
        <end position="30"/>
    </location>
</feature>
<evidence type="ECO:0000313" key="3">
    <source>
        <dbReference type="EMBL" id="HBQ47576.1"/>
    </source>
</evidence>
<dbReference type="Pfam" id="PF05545">
    <property type="entry name" value="FixQ"/>
    <property type="match status" value="1"/>
</dbReference>
<dbReference type="STRING" id="1280948.HY36_15655"/>
<dbReference type="Proteomes" id="UP000024547">
    <property type="component" value="Unassembled WGS sequence"/>
</dbReference>
<dbReference type="eggNOG" id="COG4736">
    <property type="taxonomic scope" value="Bacteria"/>
</dbReference>
<dbReference type="GeneID" id="92501279"/>
<dbReference type="Proteomes" id="UP000263957">
    <property type="component" value="Unassembled WGS sequence"/>
</dbReference>
<evidence type="ECO:0000313" key="2">
    <source>
        <dbReference type="EMBL" id="HAE95071.1"/>
    </source>
</evidence>
<sequence>MYEALSSFAQTGGLVYFVLMFLAALAYALWPNNQETFDRAANSPLEDKGPSND</sequence>
<reference evidence="4 5" key="1">
    <citation type="journal article" date="2014" name="Antonie Van Leeuwenhoek">
        <title>Hyphomonas beringensis sp. nov. and Hyphomonas chukchiensis sp. nov., isolated from surface seawater of the Bering Sea and Chukchi Sea.</title>
        <authorList>
            <person name="Li C."/>
            <person name="Lai Q."/>
            <person name="Li G."/>
            <person name="Dong C."/>
            <person name="Wang J."/>
            <person name="Liao Y."/>
            <person name="Shao Z."/>
        </authorList>
    </citation>
    <scope>NUCLEOTIDE SEQUENCE [LARGE SCALE GENOMIC DNA]</scope>
    <source>
        <strain evidence="4 5">22II1-22F38</strain>
    </source>
</reference>
<dbReference type="Proteomes" id="UP000259173">
    <property type="component" value="Unassembled WGS sequence"/>
</dbReference>
<keyword evidence="1" id="KW-0812">Transmembrane</keyword>
<protein>
    <submittedName>
        <fullName evidence="2">CcoQ/FixQ family Cbb3-type cytochrome c oxidase assembly chaperone</fullName>
    </submittedName>
</protein>
<comment type="caution">
    <text evidence="4">The sequence shown here is derived from an EMBL/GenBank/DDBJ whole genome shotgun (WGS) entry which is preliminary data.</text>
</comment>
<dbReference type="EMBL" id="DMBR01000333">
    <property type="protein sequence ID" value="HAE95071.1"/>
    <property type="molecule type" value="Genomic_DNA"/>
</dbReference>
<name>A0A059E4J2_9PROT</name>